<comment type="caution">
    <text evidence="2">The sequence shown here is derived from an EMBL/GenBank/DDBJ whole genome shotgun (WGS) entry which is preliminary data.</text>
</comment>
<dbReference type="EMBL" id="JAPDRL010000146">
    <property type="protein sequence ID" value="KAJ9655868.1"/>
    <property type="molecule type" value="Genomic_DNA"/>
</dbReference>
<evidence type="ECO:0000313" key="3">
    <source>
        <dbReference type="Proteomes" id="UP001172684"/>
    </source>
</evidence>
<feature type="region of interest" description="Disordered" evidence="1">
    <location>
        <begin position="1"/>
        <end position="41"/>
    </location>
</feature>
<evidence type="ECO:0000256" key="1">
    <source>
        <dbReference type="SAM" id="MobiDB-lite"/>
    </source>
</evidence>
<gene>
    <name evidence="2" type="ORF">H2201_008706</name>
</gene>
<dbReference type="Proteomes" id="UP001172684">
    <property type="component" value="Unassembled WGS sequence"/>
</dbReference>
<proteinExistence type="predicted"/>
<organism evidence="2 3">
    <name type="scientific">Coniosporium apollinis</name>
    <dbReference type="NCBI Taxonomy" id="61459"/>
    <lineage>
        <taxon>Eukaryota</taxon>
        <taxon>Fungi</taxon>
        <taxon>Dikarya</taxon>
        <taxon>Ascomycota</taxon>
        <taxon>Pezizomycotina</taxon>
        <taxon>Dothideomycetes</taxon>
        <taxon>Dothideomycetes incertae sedis</taxon>
        <taxon>Coniosporium</taxon>
    </lineage>
</organism>
<sequence length="242" mass="26347">MASNSRWRVPLAAPSFDLSAPSSNGSPSPSPSPSSRPTQPTLLLICYDRNSPPSPTATLEYDLQITPNLPNHILVLHTGLSKGLREGLPDEPDFAEQLERAENEIKGAMTRLQAAGALRDRSESSASGEVVDDWVEKLDDDGTNVVQGAVFPSQPNEDAFGSAPPTQQHRESDESPFQYDSNEAAILRVGCLSGSGHPGSVAFAEELARREWPWGWAVRVECRDLTSKVHGPKAKKRRIERV</sequence>
<feature type="region of interest" description="Disordered" evidence="1">
    <location>
        <begin position="145"/>
        <end position="177"/>
    </location>
</feature>
<name>A0ABQ9NJP7_9PEZI</name>
<protein>
    <submittedName>
        <fullName evidence="2">Uncharacterized protein</fullName>
    </submittedName>
</protein>
<keyword evidence="3" id="KW-1185">Reference proteome</keyword>
<reference evidence="2" key="1">
    <citation type="submission" date="2022-10" db="EMBL/GenBank/DDBJ databases">
        <title>Culturing micro-colonial fungi from biological soil crusts in the Mojave desert and describing Neophaeococcomyces mojavensis, and introducing the new genera and species Taxawa tesnikishii.</title>
        <authorList>
            <person name="Kurbessoian T."/>
            <person name="Stajich J.E."/>
        </authorList>
    </citation>
    <scope>NUCLEOTIDE SEQUENCE</scope>
    <source>
        <strain evidence="2">TK_1</strain>
    </source>
</reference>
<evidence type="ECO:0000313" key="2">
    <source>
        <dbReference type="EMBL" id="KAJ9655868.1"/>
    </source>
</evidence>
<accession>A0ABQ9NJP7</accession>